<dbReference type="KEGG" id="ssl:SS1G_07192"/>
<evidence type="ECO:0000313" key="2">
    <source>
        <dbReference type="EMBL" id="EDO04709.1"/>
    </source>
</evidence>
<gene>
    <name evidence="2" type="ORF">SS1G_07192</name>
</gene>
<evidence type="ECO:0000256" key="1">
    <source>
        <dbReference type="SAM" id="MobiDB-lite"/>
    </source>
</evidence>
<dbReference type="HOGENOM" id="CLU_2185531_0_0_1"/>
<dbReference type="RefSeq" id="XP_001591746.1">
    <property type="nucleotide sequence ID" value="XM_001591696.1"/>
</dbReference>
<keyword evidence="3" id="KW-1185">Reference proteome</keyword>
<proteinExistence type="predicted"/>
<evidence type="ECO:0000313" key="3">
    <source>
        <dbReference type="Proteomes" id="UP000001312"/>
    </source>
</evidence>
<feature type="compositionally biased region" description="Polar residues" evidence="1">
    <location>
        <begin position="83"/>
        <end position="98"/>
    </location>
</feature>
<feature type="region of interest" description="Disordered" evidence="1">
    <location>
        <begin position="59"/>
        <end position="109"/>
    </location>
</feature>
<protein>
    <submittedName>
        <fullName evidence="2">Uncharacterized protein</fullName>
    </submittedName>
</protein>
<feature type="region of interest" description="Disordered" evidence="1">
    <location>
        <begin position="1"/>
        <end position="38"/>
    </location>
</feature>
<dbReference type="AlphaFoldDB" id="A7EPE3"/>
<accession>A7EPE3</accession>
<dbReference type="InParanoid" id="A7EPE3"/>
<reference evidence="3" key="1">
    <citation type="journal article" date="2011" name="PLoS Genet.">
        <title>Genomic analysis of the necrotrophic fungal pathogens Sclerotinia sclerotiorum and Botrytis cinerea.</title>
        <authorList>
            <person name="Amselem J."/>
            <person name="Cuomo C.A."/>
            <person name="van Kan J.A."/>
            <person name="Viaud M."/>
            <person name="Benito E.P."/>
            <person name="Couloux A."/>
            <person name="Coutinho P.M."/>
            <person name="de Vries R.P."/>
            <person name="Dyer P.S."/>
            <person name="Fillinger S."/>
            <person name="Fournier E."/>
            <person name="Gout L."/>
            <person name="Hahn M."/>
            <person name="Kohn L."/>
            <person name="Lapalu N."/>
            <person name="Plummer K.M."/>
            <person name="Pradier J.M."/>
            <person name="Quevillon E."/>
            <person name="Sharon A."/>
            <person name="Simon A."/>
            <person name="ten Have A."/>
            <person name="Tudzynski B."/>
            <person name="Tudzynski P."/>
            <person name="Wincker P."/>
            <person name="Andrew M."/>
            <person name="Anthouard V."/>
            <person name="Beever R.E."/>
            <person name="Beffa R."/>
            <person name="Benoit I."/>
            <person name="Bouzid O."/>
            <person name="Brault B."/>
            <person name="Chen Z."/>
            <person name="Choquer M."/>
            <person name="Collemare J."/>
            <person name="Cotton P."/>
            <person name="Danchin E.G."/>
            <person name="Da Silva C."/>
            <person name="Gautier A."/>
            <person name="Giraud C."/>
            <person name="Giraud T."/>
            <person name="Gonzalez C."/>
            <person name="Grossetete S."/>
            <person name="Guldener U."/>
            <person name="Henrissat B."/>
            <person name="Howlett B.J."/>
            <person name="Kodira C."/>
            <person name="Kretschmer M."/>
            <person name="Lappartient A."/>
            <person name="Leroch M."/>
            <person name="Levis C."/>
            <person name="Mauceli E."/>
            <person name="Neuveglise C."/>
            <person name="Oeser B."/>
            <person name="Pearson M."/>
            <person name="Poulain J."/>
            <person name="Poussereau N."/>
            <person name="Quesneville H."/>
            <person name="Rascle C."/>
            <person name="Schumacher J."/>
            <person name="Segurens B."/>
            <person name="Sexton A."/>
            <person name="Silva E."/>
            <person name="Sirven C."/>
            <person name="Soanes D.M."/>
            <person name="Talbot N.J."/>
            <person name="Templeton M."/>
            <person name="Yandava C."/>
            <person name="Yarden O."/>
            <person name="Zeng Q."/>
            <person name="Rollins J.A."/>
            <person name="Lebrun M.H."/>
            <person name="Dickman M."/>
        </authorList>
    </citation>
    <scope>NUCLEOTIDE SEQUENCE [LARGE SCALE GENOMIC DNA]</scope>
    <source>
        <strain evidence="3">ATCC 18683 / 1980 / Ss-1</strain>
    </source>
</reference>
<organism evidence="2 3">
    <name type="scientific">Sclerotinia sclerotiorum (strain ATCC 18683 / 1980 / Ss-1)</name>
    <name type="common">White mold</name>
    <name type="synonym">Whetzelinia sclerotiorum</name>
    <dbReference type="NCBI Taxonomy" id="665079"/>
    <lineage>
        <taxon>Eukaryota</taxon>
        <taxon>Fungi</taxon>
        <taxon>Dikarya</taxon>
        <taxon>Ascomycota</taxon>
        <taxon>Pezizomycotina</taxon>
        <taxon>Leotiomycetes</taxon>
        <taxon>Helotiales</taxon>
        <taxon>Sclerotiniaceae</taxon>
        <taxon>Sclerotinia</taxon>
    </lineage>
</organism>
<name>A7EPE3_SCLS1</name>
<sequence>MSRQGPLDSRSNAFIRPLSSNWASKSNPSAEMLPNFTQREVSSADHDCLAFRLSARASQRRKTTALLRRPPKQESKSSLYHCKSTSLGTQSKVQPSESNKVRKRTVYGL</sequence>
<dbReference type="GeneID" id="5488178"/>
<dbReference type="EMBL" id="CH476629">
    <property type="protein sequence ID" value="EDO04709.1"/>
    <property type="molecule type" value="Genomic_DNA"/>
</dbReference>
<feature type="compositionally biased region" description="Polar residues" evidence="1">
    <location>
        <begin position="18"/>
        <end position="38"/>
    </location>
</feature>
<dbReference type="Proteomes" id="UP000001312">
    <property type="component" value="Unassembled WGS sequence"/>
</dbReference>